<name>A0AAQ3N0N3_VIGMU</name>
<keyword evidence="3" id="KW-1185">Reference proteome</keyword>
<dbReference type="PANTHER" id="PTHR47592">
    <property type="entry name" value="PBF68 PROTEIN"/>
    <property type="match status" value="1"/>
</dbReference>
<dbReference type="AlphaFoldDB" id="A0AAQ3N0N3"/>
<gene>
    <name evidence="2" type="ORF">V8G54_026773</name>
</gene>
<proteinExistence type="predicted"/>
<dbReference type="Proteomes" id="UP001374535">
    <property type="component" value="Chromosome 8"/>
</dbReference>
<feature type="domain" description="Retrovirus-related Pol polyprotein from transposon TNT 1-94-like beta-barrel" evidence="1">
    <location>
        <begin position="14"/>
        <end position="94"/>
    </location>
</feature>
<evidence type="ECO:0000313" key="2">
    <source>
        <dbReference type="EMBL" id="WVZ00704.1"/>
    </source>
</evidence>
<dbReference type="InterPro" id="IPR054722">
    <property type="entry name" value="PolX-like_BBD"/>
</dbReference>
<evidence type="ECO:0000313" key="3">
    <source>
        <dbReference type="Proteomes" id="UP001374535"/>
    </source>
</evidence>
<evidence type="ECO:0000259" key="1">
    <source>
        <dbReference type="Pfam" id="PF22936"/>
    </source>
</evidence>
<feature type="non-terminal residue" evidence="2">
    <location>
        <position position="142"/>
    </location>
</feature>
<accession>A0AAQ3N0N3</accession>
<dbReference type="EMBL" id="CP144693">
    <property type="protein sequence ID" value="WVZ00704.1"/>
    <property type="molecule type" value="Genomic_DNA"/>
</dbReference>
<dbReference type="Pfam" id="PF22936">
    <property type="entry name" value="Pol_BBD"/>
    <property type="match status" value="1"/>
</dbReference>
<reference evidence="2 3" key="1">
    <citation type="journal article" date="2023" name="Life. Sci Alliance">
        <title>Evolutionary insights into 3D genome organization and epigenetic landscape of Vigna mungo.</title>
        <authorList>
            <person name="Junaid A."/>
            <person name="Singh B."/>
            <person name="Bhatia S."/>
        </authorList>
    </citation>
    <scope>NUCLEOTIDE SEQUENCE [LARGE SCALE GENOMIC DNA]</scope>
    <source>
        <strain evidence="2">Urdbean</strain>
    </source>
</reference>
<protein>
    <recommendedName>
        <fullName evidence="1">Retrovirus-related Pol polyprotein from transposon TNT 1-94-like beta-barrel domain-containing protein</fullName>
    </recommendedName>
</protein>
<organism evidence="2 3">
    <name type="scientific">Vigna mungo</name>
    <name type="common">Black gram</name>
    <name type="synonym">Phaseolus mungo</name>
    <dbReference type="NCBI Taxonomy" id="3915"/>
    <lineage>
        <taxon>Eukaryota</taxon>
        <taxon>Viridiplantae</taxon>
        <taxon>Streptophyta</taxon>
        <taxon>Embryophyta</taxon>
        <taxon>Tracheophyta</taxon>
        <taxon>Spermatophyta</taxon>
        <taxon>Magnoliopsida</taxon>
        <taxon>eudicotyledons</taxon>
        <taxon>Gunneridae</taxon>
        <taxon>Pentapetalae</taxon>
        <taxon>rosids</taxon>
        <taxon>fabids</taxon>
        <taxon>Fabales</taxon>
        <taxon>Fabaceae</taxon>
        <taxon>Papilionoideae</taxon>
        <taxon>50 kb inversion clade</taxon>
        <taxon>NPAAA clade</taxon>
        <taxon>indigoferoid/millettioid clade</taxon>
        <taxon>Phaseoleae</taxon>
        <taxon>Vigna</taxon>
    </lineage>
</organism>
<dbReference type="PANTHER" id="PTHR47592:SF27">
    <property type="entry name" value="OS08G0421700 PROTEIN"/>
    <property type="match status" value="1"/>
</dbReference>
<sequence length="142" mass="15809">MVSEIFCVQTDDSWWIDSGASRHVCKDLCLFKTFKEDDNGEVLYMENDSMAKVLGVGQVELLLSSGKSLVLKDVLYAPKLIRNLVSGVILNRLGFKLVFESDKFILSEGGVFVGLGYLCNNVFKVSVINDVKDSVYVVNRDS</sequence>